<evidence type="ECO:0000313" key="1">
    <source>
        <dbReference type="EMBL" id="QHT97792.1"/>
    </source>
</evidence>
<dbReference type="EMBL" id="MN740283">
    <property type="protein sequence ID" value="QHT97792.1"/>
    <property type="molecule type" value="Genomic_DNA"/>
</dbReference>
<proteinExistence type="predicted"/>
<sequence length="68" mass="7871">MEDICANCSRLCYGCKKETPFGFPEIYCSECREKDPKCLLCKAATRLPNEYFCSPCQKFSSVLWEEQV</sequence>
<protein>
    <submittedName>
        <fullName evidence="1">Uncharacterized protein</fullName>
    </submittedName>
</protein>
<reference evidence="1" key="1">
    <citation type="journal article" date="2020" name="Nature">
        <title>Giant virus diversity and host interactions through global metagenomics.</title>
        <authorList>
            <person name="Schulz F."/>
            <person name="Roux S."/>
            <person name="Paez-Espino D."/>
            <person name="Jungbluth S."/>
            <person name="Walsh D.A."/>
            <person name="Denef V.J."/>
            <person name="McMahon K.D."/>
            <person name="Konstantinidis K.T."/>
            <person name="Eloe-Fadrosh E.A."/>
            <person name="Kyrpides N.C."/>
            <person name="Woyke T."/>
        </authorList>
    </citation>
    <scope>NUCLEOTIDE SEQUENCE</scope>
    <source>
        <strain evidence="1">GVMAG-M-3300025572-1</strain>
    </source>
</reference>
<name>A0A6C0IXJ8_9ZZZZ</name>
<organism evidence="1">
    <name type="scientific">viral metagenome</name>
    <dbReference type="NCBI Taxonomy" id="1070528"/>
    <lineage>
        <taxon>unclassified sequences</taxon>
        <taxon>metagenomes</taxon>
        <taxon>organismal metagenomes</taxon>
    </lineage>
</organism>
<accession>A0A6C0IXJ8</accession>
<dbReference type="AlphaFoldDB" id="A0A6C0IXJ8"/>